<evidence type="ECO:0000259" key="1">
    <source>
        <dbReference type="PROSITE" id="PS50883"/>
    </source>
</evidence>
<evidence type="ECO:0000313" key="3">
    <source>
        <dbReference type="Proteomes" id="UP000265520"/>
    </source>
</evidence>
<dbReference type="PROSITE" id="PS50883">
    <property type="entry name" value="EAL"/>
    <property type="match status" value="1"/>
</dbReference>
<feature type="domain" description="EAL" evidence="1">
    <location>
        <begin position="1"/>
        <end position="69"/>
    </location>
</feature>
<dbReference type="AlphaFoldDB" id="A0A392VD01"/>
<protein>
    <recommendedName>
        <fullName evidence="1">EAL domain-containing protein</fullName>
    </recommendedName>
</protein>
<name>A0A392VD01_9FABA</name>
<dbReference type="InterPro" id="IPR001633">
    <property type="entry name" value="EAL_dom"/>
</dbReference>
<proteinExistence type="predicted"/>
<accession>A0A392VD01</accession>
<keyword evidence="3" id="KW-1185">Reference proteome</keyword>
<dbReference type="Proteomes" id="UP000265520">
    <property type="component" value="Unassembled WGS sequence"/>
</dbReference>
<evidence type="ECO:0000313" key="2">
    <source>
        <dbReference type="EMBL" id="MCI85149.1"/>
    </source>
</evidence>
<feature type="non-terminal residue" evidence="2">
    <location>
        <position position="1"/>
    </location>
</feature>
<comment type="caution">
    <text evidence="2">The sequence shown here is derived from an EMBL/GenBank/DDBJ whole genome shotgun (WGS) entry which is preliminary data.</text>
</comment>
<organism evidence="2 3">
    <name type="scientific">Trifolium medium</name>
    <dbReference type="NCBI Taxonomy" id="97028"/>
    <lineage>
        <taxon>Eukaryota</taxon>
        <taxon>Viridiplantae</taxon>
        <taxon>Streptophyta</taxon>
        <taxon>Embryophyta</taxon>
        <taxon>Tracheophyta</taxon>
        <taxon>Spermatophyta</taxon>
        <taxon>Magnoliopsida</taxon>
        <taxon>eudicotyledons</taxon>
        <taxon>Gunneridae</taxon>
        <taxon>Pentapetalae</taxon>
        <taxon>rosids</taxon>
        <taxon>fabids</taxon>
        <taxon>Fabales</taxon>
        <taxon>Fabaceae</taxon>
        <taxon>Papilionoideae</taxon>
        <taxon>50 kb inversion clade</taxon>
        <taxon>NPAAA clade</taxon>
        <taxon>Hologalegina</taxon>
        <taxon>IRL clade</taxon>
        <taxon>Trifolieae</taxon>
        <taxon>Trifolium</taxon>
    </lineage>
</organism>
<dbReference type="EMBL" id="LXQA011108422">
    <property type="protein sequence ID" value="MCI85149.1"/>
    <property type="molecule type" value="Genomic_DNA"/>
</dbReference>
<reference evidence="2 3" key="1">
    <citation type="journal article" date="2018" name="Front. Plant Sci.">
        <title>Red Clover (Trifolium pratense) and Zigzag Clover (T. medium) - A Picture of Genomic Similarities and Differences.</title>
        <authorList>
            <person name="Dluhosova J."/>
            <person name="Istvanek J."/>
            <person name="Nedelnik J."/>
            <person name="Repkova J."/>
        </authorList>
    </citation>
    <scope>NUCLEOTIDE SEQUENCE [LARGE SCALE GENOMIC DNA]</scope>
    <source>
        <strain evidence="3">cv. 10/8</strain>
        <tissue evidence="2">Leaf</tissue>
    </source>
</reference>
<sequence length="69" mass="7704">LPSSTDFGEGVVDLSIKEEEGTRIDLEMEIAEEGFVDVVDDDEEEEFVVESLTPVRRNLSCFSVSSFTE</sequence>